<feature type="non-terminal residue" evidence="2">
    <location>
        <position position="1"/>
    </location>
</feature>
<gene>
    <name evidence="2" type="ORF">MIMGU_mgv11b017693mg</name>
</gene>
<dbReference type="Proteomes" id="UP000030748">
    <property type="component" value="Unassembled WGS sequence"/>
</dbReference>
<organism evidence="2 3">
    <name type="scientific">Erythranthe guttata</name>
    <name type="common">Yellow monkey flower</name>
    <name type="synonym">Mimulus guttatus</name>
    <dbReference type="NCBI Taxonomy" id="4155"/>
    <lineage>
        <taxon>Eukaryota</taxon>
        <taxon>Viridiplantae</taxon>
        <taxon>Streptophyta</taxon>
        <taxon>Embryophyta</taxon>
        <taxon>Tracheophyta</taxon>
        <taxon>Spermatophyta</taxon>
        <taxon>Magnoliopsida</taxon>
        <taxon>eudicotyledons</taxon>
        <taxon>Gunneridae</taxon>
        <taxon>Pentapetalae</taxon>
        <taxon>asterids</taxon>
        <taxon>lamiids</taxon>
        <taxon>Lamiales</taxon>
        <taxon>Phrymaceae</taxon>
        <taxon>Erythranthe</taxon>
    </lineage>
</organism>
<evidence type="ECO:0000313" key="2">
    <source>
        <dbReference type="EMBL" id="EYU30784.1"/>
    </source>
</evidence>
<evidence type="ECO:0000259" key="1">
    <source>
        <dbReference type="Pfam" id="PF17800"/>
    </source>
</evidence>
<protein>
    <recommendedName>
        <fullName evidence="1">Nucleoplasmin-like domain-containing protein</fullName>
    </recommendedName>
</protein>
<sequence>IKVPTNRPYIIGRDASRRTIHISQAALGDDTMYQTTKCTLMFQVGKNEPICLCSLMPHKFENCPLNLDLNGDEEVTFEVWGNCDVHLSGFYYR</sequence>
<dbReference type="AlphaFoldDB" id="A0A022QT68"/>
<dbReference type="Gene3D" id="2.60.120.340">
    <property type="entry name" value="Nucleoplasmin core domain"/>
    <property type="match status" value="1"/>
</dbReference>
<dbReference type="Pfam" id="PF17800">
    <property type="entry name" value="NPL"/>
    <property type="match status" value="1"/>
</dbReference>
<dbReference type="EMBL" id="KI631018">
    <property type="protein sequence ID" value="EYU30784.1"/>
    <property type="molecule type" value="Genomic_DNA"/>
</dbReference>
<evidence type="ECO:0000313" key="3">
    <source>
        <dbReference type="Proteomes" id="UP000030748"/>
    </source>
</evidence>
<proteinExistence type="predicted"/>
<dbReference type="STRING" id="4155.A0A022QT68"/>
<reference evidence="2 3" key="1">
    <citation type="journal article" date="2013" name="Proc. Natl. Acad. Sci. U.S.A.">
        <title>Fine-scale variation in meiotic recombination in Mimulus inferred from population shotgun sequencing.</title>
        <authorList>
            <person name="Hellsten U."/>
            <person name="Wright K.M."/>
            <person name="Jenkins J."/>
            <person name="Shu S."/>
            <person name="Yuan Y."/>
            <person name="Wessler S.R."/>
            <person name="Schmutz J."/>
            <person name="Willis J.H."/>
            <person name="Rokhsar D.S."/>
        </authorList>
    </citation>
    <scope>NUCLEOTIDE SEQUENCE [LARGE SCALE GENOMIC DNA]</scope>
    <source>
        <strain evidence="3">cv. DUN x IM62</strain>
    </source>
</reference>
<dbReference type="InterPro" id="IPR041232">
    <property type="entry name" value="NPL"/>
</dbReference>
<accession>A0A022QT68</accession>
<name>A0A022QT68_ERYGU</name>
<keyword evidence="3" id="KW-1185">Reference proteome</keyword>
<feature type="domain" description="Nucleoplasmin-like" evidence="1">
    <location>
        <begin position="2"/>
        <end position="91"/>
    </location>
</feature>